<evidence type="ECO:0000256" key="5">
    <source>
        <dbReference type="ARBA" id="ARBA00022776"/>
    </source>
</evidence>
<evidence type="ECO:0000313" key="10">
    <source>
        <dbReference type="EMBL" id="THU86254.1"/>
    </source>
</evidence>
<keyword evidence="5" id="KW-0498">Mitosis</keyword>
<reference evidence="10 11" key="1">
    <citation type="journal article" date="2019" name="Nat. Ecol. Evol.">
        <title>Megaphylogeny resolves global patterns of mushroom evolution.</title>
        <authorList>
            <person name="Varga T."/>
            <person name="Krizsan K."/>
            <person name="Foldi C."/>
            <person name="Dima B."/>
            <person name="Sanchez-Garcia M."/>
            <person name="Sanchez-Ramirez S."/>
            <person name="Szollosi G.J."/>
            <person name="Szarkandi J.G."/>
            <person name="Papp V."/>
            <person name="Albert L."/>
            <person name="Andreopoulos W."/>
            <person name="Angelini C."/>
            <person name="Antonin V."/>
            <person name="Barry K.W."/>
            <person name="Bougher N.L."/>
            <person name="Buchanan P."/>
            <person name="Buyck B."/>
            <person name="Bense V."/>
            <person name="Catcheside P."/>
            <person name="Chovatia M."/>
            <person name="Cooper J."/>
            <person name="Damon W."/>
            <person name="Desjardin D."/>
            <person name="Finy P."/>
            <person name="Geml J."/>
            <person name="Haridas S."/>
            <person name="Hughes K."/>
            <person name="Justo A."/>
            <person name="Karasinski D."/>
            <person name="Kautmanova I."/>
            <person name="Kiss B."/>
            <person name="Kocsube S."/>
            <person name="Kotiranta H."/>
            <person name="LaButti K.M."/>
            <person name="Lechner B.E."/>
            <person name="Liimatainen K."/>
            <person name="Lipzen A."/>
            <person name="Lukacs Z."/>
            <person name="Mihaltcheva S."/>
            <person name="Morgado L.N."/>
            <person name="Niskanen T."/>
            <person name="Noordeloos M.E."/>
            <person name="Ohm R.A."/>
            <person name="Ortiz-Santana B."/>
            <person name="Ovrebo C."/>
            <person name="Racz N."/>
            <person name="Riley R."/>
            <person name="Savchenko A."/>
            <person name="Shiryaev A."/>
            <person name="Soop K."/>
            <person name="Spirin V."/>
            <person name="Szebenyi C."/>
            <person name="Tomsovsky M."/>
            <person name="Tulloss R.E."/>
            <person name="Uehling J."/>
            <person name="Grigoriev I.V."/>
            <person name="Vagvolgyi C."/>
            <person name="Papp T."/>
            <person name="Martin F.M."/>
            <person name="Miettinen O."/>
            <person name="Hibbett D.S."/>
            <person name="Nagy L.G."/>
        </authorList>
    </citation>
    <scope>NUCLEOTIDE SEQUENCE [LARGE SCALE GENOMIC DNA]</scope>
    <source>
        <strain evidence="10 11">CBS 962.96</strain>
    </source>
</reference>
<evidence type="ECO:0000256" key="6">
    <source>
        <dbReference type="ARBA" id="ARBA00023054"/>
    </source>
</evidence>
<gene>
    <name evidence="10" type="ORF">K435DRAFT_370468</name>
</gene>
<comment type="similarity">
    <text evidence="2">Belongs to the NUF2 family.</text>
</comment>
<evidence type="ECO:0000313" key="11">
    <source>
        <dbReference type="Proteomes" id="UP000297245"/>
    </source>
</evidence>
<evidence type="ECO:0000256" key="8">
    <source>
        <dbReference type="ARBA" id="ARBA00023328"/>
    </source>
</evidence>
<dbReference type="Gene3D" id="1.10.418.60">
    <property type="entry name" value="Ncd80 complex, Nuf2 subunit"/>
    <property type="match status" value="1"/>
</dbReference>
<dbReference type="GO" id="GO:0031262">
    <property type="term" value="C:Ndc80 complex"/>
    <property type="evidence" value="ECO:0007669"/>
    <property type="project" value="InterPro"/>
</dbReference>
<evidence type="ECO:0000256" key="1">
    <source>
        <dbReference type="ARBA" id="ARBA00004584"/>
    </source>
</evidence>
<evidence type="ECO:0000256" key="2">
    <source>
        <dbReference type="ARBA" id="ARBA00005498"/>
    </source>
</evidence>
<evidence type="ECO:0000256" key="7">
    <source>
        <dbReference type="ARBA" id="ARBA00023306"/>
    </source>
</evidence>
<keyword evidence="4" id="KW-0132">Cell division</keyword>
<evidence type="ECO:0000256" key="4">
    <source>
        <dbReference type="ARBA" id="ARBA00022618"/>
    </source>
</evidence>
<protein>
    <recommendedName>
        <fullName evidence="9">Kinetochore protein Nuf2 N-terminal domain-containing protein</fullName>
    </recommendedName>
</protein>
<dbReference type="Pfam" id="PF03800">
    <property type="entry name" value="Nuf2"/>
    <property type="match status" value="1"/>
</dbReference>
<organism evidence="10 11">
    <name type="scientific">Dendrothele bispora (strain CBS 962.96)</name>
    <dbReference type="NCBI Taxonomy" id="1314807"/>
    <lineage>
        <taxon>Eukaryota</taxon>
        <taxon>Fungi</taxon>
        <taxon>Dikarya</taxon>
        <taxon>Basidiomycota</taxon>
        <taxon>Agaricomycotina</taxon>
        <taxon>Agaricomycetes</taxon>
        <taxon>Agaricomycetidae</taxon>
        <taxon>Agaricales</taxon>
        <taxon>Agaricales incertae sedis</taxon>
        <taxon>Dendrothele</taxon>
    </lineage>
</organism>
<feature type="domain" description="Kinetochore protein Nuf2 N-terminal" evidence="9">
    <location>
        <begin position="4"/>
        <end position="69"/>
    </location>
</feature>
<evidence type="ECO:0000259" key="9">
    <source>
        <dbReference type="Pfam" id="PF03800"/>
    </source>
</evidence>
<dbReference type="GO" id="GO:0051301">
    <property type="term" value="P:cell division"/>
    <property type="evidence" value="ECO:0007669"/>
    <property type="project" value="UniProtKB-KW"/>
</dbReference>
<accession>A0A4S8LBQ0</accession>
<keyword evidence="6" id="KW-0175">Coiled coil</keyword>
<comment type="subcellular location">
    <subcellularLocation>
        <location evidence="1">Chromosome</location>
        <location evidence="1">Centromere</location>
    </subcellularLocation>
</comment>
<dbReference type="InterPro" id="IPR005549">
    <property type="entry name" value="Kinetochore_Nuf2_N"/>
</dbReference>
<dbReference type="InterPro" id="IPR038275">
    <property type="entry name" value="Nuf2_N_sf"/>
</dbReference>
<dbReference type="EMBL" id="ML179506">
    <property type="protein sequence ID" value="THU86254.1"/>
    <property type="molecule type" value="Genomic_DNA"/>
</dbReference>
<keyword evidence="8" id="KW-0137">Centromere</keyword>
<name>A0A4S8LBQ0_DENBC</name>
<keyword evidence="11" id="KW-1185">Reference proteome</keyword>
<evidence type="ECO:0000256" key="3">
    <source>
        <dbReference type="ARBA" id="ARBA00022454"/>
    </source>
</evidence>
<keyword evidence="7" id="KW-0131">Cell cycle</keyword>
<dbReference type="OrthoDB" id="8194677at2759"/>
<keyword evidence="3" id="KW-0158">Chromosome</keyword>
<dbReference type="AlphaFoldDB" id="A0A4S8LBQ0"/>
<dbReference type="Proteomes" id="UP000297245">
    <property type="component" value="Unassembled WGS sequence"/>
</dbReference>
<proteinExistence type="inferred from homology"/>
<sequence>MVKASYPSMSIQEIIAALAMWGLSIADEQLQRPSPEFVEGIFCACLQQATDITVESLTGPVQEAVEACTSQNGPQETYRTCTQPL</sequence>